<dbReference type="PANTHER" id="PTHR15532:SF5">
    <property type="entry name" value="SULFOTRANSFERASE DOMAIN-CONTAINING PROTEIN"/>
    <property type="match status" value="1"/>
</dbReference>
<dbReference type="GO" id="GO:0016020">
    <property type="term" value="C:membrane"/>
    <property type="evidence" value="ECO:0007669"/>
    <property type="project" value="UniProtKB-SubCell"/>
</dbReference>
<dbReference type="SUPFAM" id="SSF48230">
    <property type="entry name" value="Chondroitin AC/alginate lyase"/>
    <property type="match status" value="1"/>
</dbReference>
<evidence type="ECO:0000256" key="4">
    <source>
        <dbReference type="ARBA" id="ARBA00022729"/>
    </source>
</evidence>
<dbReference type="EMBL" id="LR784658">
    <property type="protein sequence ID" value="CAB3240020.1"/>
    <property type="molecule type" value="mRNA"/>
</dbReference>
<evidence type="ECO:0000256" key="5">
    <source>
        <dbReference type="ARBA" id="ARBA00022989"/>
    </source>
</evidence>
<evidence type="ECO:0000256" key="1">
    <source>
        <dbReference type="ARBA" id="ARBA00004141"/>
    </source>
</evidence>
<evidence type="ECO:0000256" key="2">
    <source>
        <dbReference type="ARBA" id="ARBA00006556"/>
    </source>
</evidence>
<dbReference type="AlphaFoldDB" id="A0A6F9DBY1"/>
<sequence length="1198" mass="136148">MLPFCRHFITVAFILTHPVAYSTQLASNKPKFPMLFFEFDDIADLRRKAMSSHAKIADQLKIAGHEMKSRDWLIPPESYEKFSERWNEIYGNRLCAHAMYCLLYPDDTKAFEKVILTLDRFSSYPDWYVASNRKDQVPIGHSLTGFATAFDFLYQRFELQLRRKYLDKMADITSHMYSVFVRHSGWPKQHIHNHAPTNVLAMLLGAMILEKDGNYPEASKWKKDAAEALEKGMEILSYVIDGTSDEGVPYGSYSSRGWTQWAFLARRHFDIDHSGHPWFRAHFWYFYGTVLPGFQRTIGIADSNHHWFHGPESQLYFLDSFVMKNGFGNWLAYHVRAHRASEPPFSMSESQKFSCLHTEFIFYDATIEANEPTMNKSDDVTMRLYSDWGVVTYNGSREAKTGTSFLSFKSGAINGGAVADMVEGLVQIPFVNGWSTFNAGHEHHDQNTFVFAPNGRYFITEALYAHKKSYLDNALMFYPTPNTKCLPHWQGQTGGCEKWLKYKVVPVPRGKIVTTSTAEGMVHFAGEAVDAYPSFLQLKSVQRSMVLLRPDLLLVLDSVYIYEGCRLTKASANFHNILHSFKEHQHGQFKGAKIIHPDGSYSFFAFQAGGKTPLVALQSESLTTEYKPRTTSFVNVTFELEQSGPTHVAYLFYGPQTTVTSCSFVQSKHSDVTAVSVDATGGKYLVSFASLISSLRSRMKAFGFGSYAIVSVKGGEPIKFGAPEMRRKSFSRCDDSDVVISNLVSSRDLALRNVSPTPTSGYLLVISCFVIFLLLALRCRTTNPTKKQVRKQTNMKSTFPSYIPRQKLKKVVFAVLLFAIFYFYCSTNLCLFRKSRPDCDVTHTEEEFFPHQPPTIFISSLPACGAEILGSVFLNSTDFLYVTTDDVKIPVEGAGEGKVDPCYWPTFDDEIHPTTAGWFNSMSKEPMIFLNNLPQSSKPRVHHVQRRFRELGKSPTFVVNLLDGFWNTKLSWIHGLLPSTHRFVIIVRDPRDWIFALTRQDLDEAGMIGQQETVEKILHAETAECEGKSLRVHEYRHVSALPPSDDIVTRFARLWAADVSVRLRTSRSAQVVMYEDIVTSPEHVARRMAQRLGATLTAPQINHLIRTVHSGHYSFGFEPNLHANVIHEWKERLSQRSVATIENICGEIMKSLGYLTTMLIFCCKNTTSLKLQVEDISTFSTKLLEIRHRCLKILTTAM</sequence>
<keyword evidence="6 9" id="KW-0472">Membrane</keyword>
<protein>
    <submittedName>
        <fullName evidence="11">Dermatan-sulfate epimerase-like protein</fullName>
    </submittedName>
</protein>
<evidence type="ECO:0000256" key="7">
    <source>
        <dbReference type="ARBA" id="ARBA00023180"/>
    </source>
</evidence>
<reference evidence="11" key="1">
    <citation type="submission" date="2020-04" db="EMBL/GenBank/DDBJ databases">
        <authorList>
            <person name="Neveu A P."/>
        </authorList>
    </citation>
    <scope>NUCLEOTIDE SEQUENCE</scope>
    <source>
        <tissue evidence="11">Whole embryo</tissue>
    </source>
</reference>
<evidence type="ECO:0000256" key="8">
    <source>
        <dbReference type="ARBA" id="ARBA00023235"/>
    </source>
</evidence>
<evidence type="ECO:0000313" key="11">
    <source>
        <dbReference type="EMBL" id="CAB3240020.1"/>
    </source>
</evidence>
<dbReference type="InterPro" id="IPR052447">
    <property type="entry name" value="Dermatan-Sulfate_Isomerase"/>
</dbReference>
<dbReference type="PANTHER" id="PTHR15532">
    <property type="match status" value="1"/>
</dbReference>
<proteinExistence type="evidence at transcript level"/>
<comment type="similarity">
    <text evidence="2">Belongs to the dermatan-sulfate isomerase family.</text>
</comment>
<keyword evidence="5 9" id="KW-1133">Transmembrane helix</keyword>
<comment type="subcellular location">
    <subcellularLocation>
        <location evidence="1">Membrane</location>
        <topology evidence="1">Multi-pass membrane protein</topology>
    </subcellularLocation>
</comment>
<dbReference type="InterPro" id="IPR027417">
    <property type="entry name" value="P-loop_NTPase"/>
</dbReference>
<accession>A0A6F9DBY1</accession>
<keyword evidence="3 9" id="KW-0812">Transmembrane</keyword>
<evidence type="ECO:0000256" key="6">
    <source>
        <dbReference type="ARBA" id="ARBA00023136"/>
    </source>
</evidence>
<name>A0A6F9DBY1_9ASCI</name>
<evidence type="ECO:0000256" key="9">
    <source>
        <dbReference type="SAM" id="Phobius"/>
    </source>
</evidence>
<dbReference type="Gene3D" id="2.70.98.70">
    <property type="match status" value="1"/>
</dbReference>
<keyword evidence="7" id="KW-0325">Glycoprotein</keyword>
<evidence type="ECO:0000256" key="10">
    <source>
        <dbReference type="SAM" id="SignalP"/>
    </source>
</evidence>
<keyword evidence="4 10" id="KW-0732">Signal</keyword>
<feature type="transmembrane region" description="Helical" evidence="9">
    <location>
        <begin position="811"/>
        <end position="829"/>
    </location>
</feature>
<dbReference type="GO" id="GO:0047757">
    <property type="term" value="F:chondroitin-glucuronate 5-epimerase activity"/>
    <property type="evidence" value="ECO:0007669"/>
    <property type="project" value="TreeGrafter"/>
</dbReference>
<dbReference type="InterPro" id="IPR008929">
    <property type="entry name" value="Chondroitin_lyas"/>
</dbReference>
<dbReference type="Gene3D" id="3.40.50.300">
    <property type="entry name" value="P-loop containing nucleotide triphosphate hydrolases"/>
    <property type="match status" value="1"/>
</dbReference>
<feature type="signal peptide" evidence="10">
    <location>
        <begin position="1"/>
        <end position="22"/>
    </location>
</feature>
<feature type="chain" id="PRO_5026135813" evidence="10">
    <location>
        <begin position="23"/>
        <end position="1198"/>
    </location>
</feature>
<dbReference type="SUPFAM" id="SSF52540">
    <property type="entry name" value="P-loop containing nucleoside triphosphate hydrolases"/>
    <property type="match status" value="1"/>
</dbReference>
<evidence type="ECO:0000256" key="3">
    <source>
        <dbReference type="ARBA" id="ARBA00022692"/>
    </source>
</evidence>
<feature type="transmembrane region" description="Helical" evidence="9">
    <location>
        <begin position="759"/>
        <end position="777"/>
    </location>
</feature>
<dbReference type="Gene3D" id="1.50.10.100">
    <property type="entry name" value="Chondroitin AC/alginate lyase"/>
    <property type="match status" value="1"/>
</dbReference>
<keyword evidence="8" id="KW-0413">Isomerase</keyword>
<organism evidence="11">
    <name type="scientific">Phallusia mammillata</name>
    <dbReference type="NCBI Taxonomy" id="59560"/>
    <lineage>
        <taxon>Eukaryota</taxon>
        <taxon>Metazoa</taxon>
        <taxon>Chordata</taxon>
        <taxon>Tunicata</taxon>
        <taxon>Ascidiacea</taxon>
        <taxon>Phlebobranchia</taxon>
        <taxon>Ascidiidae</taxon>
        <taxon>Phallusia</taxon>
    </lineage>
</organism>
<gene>
    <name evidence="11" type="primary">Dsel-002</name>
</gene>